<keyword evidence="8" id="KW-0328">Glycosyltransferase</keyword>
<feature type="transmembrane region" description="Helical" evidence="7">
    <location>
        <begin position="198"/>
        <end position="220"/>
    </location>
</feature>
<dbReference type="PANTHER" id="PTHR22926:SF3">
    <property type="entry name" value="UNDECAPRENYL-PHOSPHATE ALPHA-N-ACETYLGLUCOSAMINYL 1-PHOSPHATE TRANSFERASE"/>
    <property type="match status" value="1"/>
</dbReference>
<dbReference type="PANTHER" id="PTHR22926">
    <property type="entry name" value="PHOSPHO-N-ACETYLMURAMOYL-PENTAPEPTIDE-TRANSFERASE"/>
    <property type="match status" value="1"/>
</dbReference>
<keyword evidence="6 7" id="KW-0472">Membrane</keyword>
<comment type="caution">
    <text evidence="8">The sequence shown here is derived from an EMBL/GenBank/DDBJ whole genome shotgun (WGS) entry which is preliminary data.</text>
</comment>
<keyword evidence="2" id="KW-1003">Cell membrane</keyword>
<dbReference type="GO" id="GO:0016757">
    <property type="term" value="F:glycosyltransferase activity"/>
    <property type="evidence" value="ECO:0007669"/>
    <property type="project" value="UniProtKB-KW"/>
</dbReference>
<protein>
    <submittedName>
        <fullName evidence="8">Undecaprenyl-phosphate alpha N-acetylglucosaminyltransferase</fullName>
    </submittedName>
</protein>
<sequence>MLCIMLFSVTSLFSGLTLACYAVPVLCALLIQIMIRIGVLDHPVSRSAHIRPTPKGGGIGIIGSFLVTVPLALYMHPQTHIAPITSLLVGVFFLATVSWADDIYSFKAWYKLAAQCLAAFLVALPVTSNPLSLAGDVCLVVFMTNALNFIDGINGLAAGSMAIASLLLAATGLHPEILLPLALALLTFLPFNFPKARIFMGDVGSQAAALVMAWCAIQPIHTEPTLVLALLSGILWDVLFTLIRRLCAGNHLMTAHRGHLYQLATRSGLSAFFITLLYWAFVLWGAIVLNLTAHIYTAIALILAPQCGWTAFICYRARKYISDAW</sequence>
<accession>A0ABQ0QFX3</accession>
<reference evidence="8" key="1">
    <citation type="submission" date="2013-04" db="EMBL/GenBank/DDBJ databases">
        <title>The genome sequencing project of 58 acetic acid bacteria.</title>
        <authorList>
            <person name="Okamoto-Kainuma A."/>
            <person name="Ishikawa M."/>
            <person name="Umino S."/>
            <person name="Koizumi Y."/>
            <person name="Shiwa Y."/>
            <person name="Yoshikawa H."/>
            <person name="Matsutani M."/>
            <person name="Matsushita K."/>
        </authorList>
    </citation>
    <scope>NUCLEOTIDE SEQUENCE</scope>
    <source>
        <strain evidence="8">NBRC 106556</strain>
    </source>
</reference>
<keyword evidence="9" id="KW-1185">Reference proteome</keyword>
<evidence type="ECO:0000256" key="3">
    <source>
        <dbReference type="ARBA" id="ARBA00022679"/>
    </source>
</evidence>
<comment type="subcellular location">
    <subcellularLocation>
        <location evidence="1">Cell membrane</location>
        <topology evidence="1">Multi-pass membrane protein</topology>
    </subcellularLocation>
</comment>
<gene>
    <name evidence="8" type="ORF">AA106556_0081</name>
</gene>
<evidence type="ECO:0000256" key="4">
    <source>
        <dbReference type="ARBA" id="ARBA00022692"/>
    </source>
</evidence>
<organism evidence="8 9">
    <name type="scientific">Neokomagataea tanensis NBRC 106556</name>
    <dbReference type="NCBI Taxonomy" id="1223519"/>
    <lineage>
        <taxon>Bacteria</taxon>
        <taxon>Pseudomonadati</taxon>
        <taxon>Pseudomonadota</taxon>
        <taxon>Alphaproteobacteria</taxon>
        <taxon>Acetobacterales</taxon>
        <taxon>Acetobacteraceae</taxon>
        <taxon>Neokomagataea</taxon>
    </lineage>
</organism>
<feature type="transmembrane region" description="Helical" evidence="7">
    <location>
        <begin position="12"/>
        <end position="35"/>
    </location>
</feature>
<evidence type="ECO:0000313" key="9">
    <source>
        <dbReference type="Proteomes" id="UP001062443"/>
    </source>
</evidence>
<dbReference type="Pfam" id="PF00953">
    <property type="entry name" value="Glycos_transf_4"/>
    <property type="match status" value="1"/>
</dbReference>
<keyword evidence="5 7" id="KW-1133">Transmembrane helix</keyword>
<evidence type="ECO:0000256" key="1">
    <source>
        <dbReference type="ARBA" id="ARBA00004651"/>
    </source>
</evidence>
<evidence type="ECO:0000256" key="7">
    <source>
        <dbReference type="SAM" id="Phobius"/>
    </source>
</evidence>
<proteinExistence type="predicted"/>
<dbReference type="InterPro" id="IPR000715">
    <property type="entry name" value="Glycosyl_transferase_4"/>
</dbReference>
<evidence type="ECO:0000256" key="5">
    <source>
        <dbReference type="ARBA" id="ARBA00022989"/>
    </source>
</evidence>
<keyword evidence="4 7" id="KW-0812">Transmembrane</keyword>
<feature type="transmembrane region" description="Helical" evidence="7">
    <location>
        <begin position="81"/>
        <end position="100"/>
    </location>
</feature>
<feature type="transmembrane region" description="Helical" evidence="7">
    <location>
        <begin position="295"/>
        <end position="315"/>
    </location>
</feature>
<evidence type="ECO:0000256" key="2">
    <source>
        <dbReference type="ARBA" id="ARBA00022475"/>
    </source>
</evidence>
<dbReference type="EMBL" id="BAQB01000001">
    <property type="protein sequence ID" value="GBR43413.1"/>
    <property type="molecule type" value="Genomic_DNA"/>
</dbReference>
<name>A0ABQ0QFX3_9PROT</name>
<feature type="transmembrane region" description="Helical" evidence="7">
    <location>
        <begin position="112"/>
        <end position="142"/>
    </location>
</feature>
<feature type="transmembrane region" description="Helical" evidence="7">
    <location>
        <begin position="226"/>
        <end position="247"/>
    </location>
</feature>
<feature type="transmembrane region" description="Helical" evidence="7">
    <location>
        <begin position="56"/>
        <end position="75"/>
    </location>
</feature>
<dbReference type="Proteomes" id="UP001062443">
    <property type="component" value="Unassembled WGS sequence"/>
</dbReference>
<evidence type="ECO:0000313" key="8">
    <source>
        <dbReference type="EMBL" id="GBR43413.1"/>
    </source>
</evidence>
<keyword evidence="3" id="KW-0808">Transferase</keyword>
<feature type="transmembrane region" description="Helical" evidence="7">
    <location>
        <begin position="268"/>
        <end position="289"/>
    </location>
</feature>
<evidence type="ECO:0000256" key="6">
    <source>
        <dbReference type="ARBA" id="ARBA00023136"/>
    </source>
</evidence>